<dbReference type="Gene3D" id="3.20.20.70">
    <property type="entry name" value="Aldolase class I"/>
    <property type="match status" value="1"/>
</dbReference>
<dbReference type="PANTHER" id="PTHR43656:SF2">
    <property type="entry name" value="BINDING OXIDOREDUCTASE, PUTATIVE (AFU_ORTHOLOGUE AFUA_2G08260)-RELATED"/>
    <property type="match status" value="1"/>
</dbReference>
<protein>
    <submittedName>
        <fullName evidence="4">FMN reductase</fullName>
    </submittedName>
</protein>
<organism evidence="4 5">
    <name type="scientific">Aliterella atlantica CENA595</name>
    <dbReference type="NCBI Taxonomy" id="1618023"/>
    <lineage>
        <taxon>Bacteria</taxon>
        <taxon>Bacillati</taxon>
        <taxon>Cyanobacteriota</taxon>
        <taxon>Cyanophyceae</taxon>
        <taxon>Chroococcidiopsidales</taxon>
        <taxon>Aliterellaceae</taxon>
        <taxon>Aliterella</taxon>
    </lineage>
</organism>
<dbReference type="OrthoDB" id="9772736at2"/>
<evidence type="ECO:0000256" key="2">
    <source>
        <dbReference type="ARBA" id="ARBA00023002"/>
    </source>
</evidence>
<dbReference type="AlphaFoldDB" id="A0A0D8ZRX8"/>
<dbReference type="PATRIC" id="fig|1618023.3.peg.4327"/>
<dbReference type="InterPro" id="IPR013785">
    <property type="entry name" value="Aldolase_TIM"/>
</dbReference>
<dbReference type="GO" id="GO:0016491">
    <property type="term" value="F:oxidoreductase activity"/>
    <property type="evidence" value="ECO:0007669"/>
    <property type="project" value="UniProtKB-KW"/>
</dbReference>
<dbReference type="InterPro" id="IPR051799">
    <property type="entry name" value="NADH_flavin_oxidoreductase"/>
</dbReference>
<evidence type="ECO:0000259" key="3">
    <source>
        <dbReference type="Pfam" id="PF00724"/>
    </source>
</evidence>
<evidence type="ECO:0000256" key="1">
    <source>
        <dbReference type="ARBA" id="ARBA00022630"/>
    </source>
</evidence>
<proteinExistence type="predicted"/>
<keyword evidence="2" id="KW-0560">Oxidoreductase</keyword>
<dbReference type="GO" id="GO:0010181">
    <property type="term" value="F:FMN binding"/>
    <property type="evidence" value="ECO:0007669"/>
    <property type="project" value="InterPro"/>
</dbReference>
<evidence type="ECO:0000313" key="5">
    <source>
        <dbReference type="Proteomes" id="UP000032452"/>
    </source>
</evidence>
<accession>A0A0D8ZRX8</accession>
<dbReference type="InterPro" id="IPR001155">
    <property type="entry name" value="OxRdtase_FMN_N"/>
</dbReference>
<evidence type="ECO:0000313" key="4">
    <source>
        <dbReference type="EMBL" id="KJH71563.1"/>
    </source>
</evidence>
<gene>
    <name evidence="4" type="ORF">UH38_12290</name>
</gene>
<dbReference type="PANTHER" id="PTHR43656">
    <property type="entry name" value="BINDING OXIDOREDUCTASE, PUTATIVE (AFU_ORTHOLOGUE AFUA_2G08260)-RELATED"/>
    <property type="match status" value="1"/>
</dbReference>
<dbReference type="RefSeq" id="WP_045054942.1">
    <property type="nucleotide sequence ID" value="NZ_CAWMDP010000048.1"/>
</dbReference>
<sequence length="468" mass="52738">MKTNIIFQPLDFTILTVKNRIFRSSISGRWDNYDGSGTQARINWEEKFARGGVGAIISSFVPVNIRGRIMPNYATIHSDECIPFWRKVGEAVHKYDCKYILQLSHSGRQQDIAGVENQEEVALSSTSRPEPFHGFRCRAMTVEEIHQTVRDFANGARRAKEAGLDGVELHSANGYLFTQFLSSGINDRTDEYGGTLENRARFLLDVIKAIRQEVGNDFHLQFKISAIEYNNAVTFWEQPGNTLADSIKVCQWAEAAGANAVHVSTGSLFPHPLNPIGDFSFEIIRKTYDAMLSSGIYALRNYFLFRYWLLRPVFSFLWNRVKHSLPPQPITGDEVLDPAIAQLLAANQGINLHAAGEIKKHVNIPVLCTGGFQQASFISEAISDRYCDAVTIARPLIANKNLVQWFEKGEDLPPRPCTYCNKCLLNVIENPLGCYEQSRYDSYEDMMKDVMSVFQPVEAVETLAKCDV</sequence>
<feature type="domain" description="NADH:flavin oxidoreductase/NADH oxidase N-terminal" evidence="3">
    <location>
        <begin position="6"/>
        <end position="267"/>
    </location>
</feature>
<dbReference type="SUPFAM" id="SSF51395">
    <property type="entry name" value="FMN-linked oxidoreductases"/>
    <property type="match status" value="1"/>
</dbReference>
<keyword evidence="1" id="KW-0285">Flavoprotein</keyword>
<dbReference type="CDD" id="cd02803">
    <property type="entry name" value="OYE_like_FMN_family"/>
    <property type="match status" value="1"/>
</dbReference>
<comment type="caution">
    <text evidence="4">The sequence shown here is derived from an EMBL/GenBank/DDBJ whole genome shotgun (WGS) entry which is preliminary data.</text>
</comment>
<dbReference type="EMBL" id="JYON01000011">
    <property type="protein sequence ID" value="KJH71563.1"/>
    <property type="molecule type" value="Genomic_DNA"/>
</dbReference>
<dbReference type="Pfam" id="PF00724">
    <property type="entry name" value="Oxidored_FMN"/>
    <property type="match status" value="1"/>
</dbReference>
<reference evidence="4 5" key="1">
    <citation type="submission" date="2015-02" db="EMBL/GenBank/DDBJ databases">
        <title>Draft genome of a novel marine cyanobacterium (Chroococcales) isolated from South Atlantic Ocean.</title>
        <authorList>
            <person name="Rigonato J."/>
            <person name="Alvarenga D.O."/>
            <person name="Branco L.H."/>
            <person name="Varani A.M."/>
            <person name="Brandini F.P."/>
            <person name="Fiore M.F."/>
        </authorList>
    </citation>
    <scope>NUCLEOTIDE SEQUENCE [LARGE SCALE GENOMIC DNA]</scope>
    <source>
        <strain evidence="4 5">CENA595</strain>
    </source>
</reference>
<dbReference type="Proteomes" id="UP000032452">
    <property type="component" value="Unassembled WGS sequence"/>
</dbReference>
<keyword evidence="5" id="KW-1185">Reference proteome</keyword>
<name>A0A0D8ZRX8_9CYAN</name>
<dbReference type="STRING" id="1618023.UH38_12290"/>